<feature type="transmembrane region" description="Helical" evidence="1">
    <location>
        <begin position="66"/>
        <end position="84"/>
    </location>
</feature>
<gene>
    <name evidence="2" type="ORF">BD833_1267</name>
</gene>
<dbReference type="RefSeq" id="WP_166535301.1">
    <property type="nucleotide sequence ID" value="NZ_VNHW01000026.1"/>
</dbReference>
<accession>A0A5S5CMN6</accession>
<feature type="transmembrane region" description="Helical" evidence="1">
    <location>
        <begin position="122"/>
        <end position="141"/>
    </location>
</feature>
<comment type="caution">
    <text evidence="2">The sequence shown here is derived from an EMBL/GenBank/DDBJ whole genome shotgun (WGS) entry which is preliminary data.</text>
</comment>
<organism evidence="2 3">
    <name type="scientific">Blastococcus xanthinilyticus</name>
    <dbReference type="NCBI Taxonomy" id="1564164"/>
    <lineage>
        <taxon>Bacteria</taxon>
        <taxon>Bacillati</taxon>
        <taxon>Actinomycetota</taxon>
        <taxon>Actinomycetes</taxon>
        <taxon>Geodermatophilales</taxon>
        <taxon>Geodermatophilaceae</taxon>
        <taxon>Blastococcus</taxon>
    </lineage>
</organism>
<dbReference type="GO" id="GO:0005886">
    <property type="term" value="C:plasma membrane"/>
    <property type="evidence" value="ECO:0007669"/>
    <property type="project" value="TreeGrafter"/>
</dbReference>
<keyword evidence="3" id="KW-1185">Reference proteome</keyword>
<dbReference type="PANTHER" id="PTHR34989">
    <property type="entry name" value="PROTEIN HDED"/>
    <property type="match status" value="1"/>
</dbReference>
<feature type="transmembrane region" description="Helical" evidence="1">
    <location>
        <begin position="147"/>
        <end position="167"/>
    </location>
</feature>
<sequence length="182" mass="18709">MTTTLARRRTVGDVVVGVLLIVAAMVMFGDVVLATVVSTLLLGWTALVSGAVLVARTLLRMRSGASWTLTLGGVVLVVLGLYVIRNPGIGALTLTLVAGSLFLTSGLIRMASAWASPELRGLLVVSGLVSLGLGVFVLLNLTTATLGLLGTLLAIQTLIEGVTLVAVGRPRRGGTPRGAEPR</sequence>
<dbReference type="Proteomes" id="UP000322499">
    <property type="component" value="Unassembled WGS sequence"/>
</dbReference>
<proteinExistence type="predicted"/>
<dbReference type="EMBL" id="VNHW01000026">
    <property type="protein sequence ID" value="TYP81154.1"/>
    <property type="molecule type" value="Genomic_DNA"/>
</dbReference>
<feature type="transmembrane region" description="Helical" evidence="1">
    <location>
        <begin position="12"/>
        <end position="34"/>
    </location>
</feature>
<keyword evidence="1" id="KW-1133">Transmembrane helix</keyword>
<dbReference type="PANTHER" id="PTHR34989:SF1">
    <property type="entry name" value="PROTEIN HDED"/>
    <property type="match status" value="1"/>
</dbReference>
<dbReference type="Pfam" id="PF03729">
    <property type="entry name" value="DUF308"/>
    <property type="match status" value="2"/>
</dbReference>
<name>A0A5S5CMN6_9ACTN</name>
<reference evidence="2 3" key="1">
    <citation type="submission" date="2019-07" db="EMBL/GenBank/DDBJ databases">
        <title>Genomic Encyclopedia of Archaeal and Bacterial Type Strains, Phase II (KMG-II): from individual species to whole genera.</title>
        <authorList>
            <person name="Goeker M."/>
        </authorList>
    </citation>
    <scope>NUCLEOTIDE SEQUENCE [LARGE SCALE GENOMIC DNA]</scope>
    <source>
        <strain evidence="2 3">DSM 46842</strain>
    </source>
</reference>
<dbReference type="AlphaFoldDB" id="A0A5S5CMN6"/>
<dbReference type="InterPro" id="IPR005325">
    <property type="entry name" value="DUF308_memb"/>
</dbReference>
<protein>
    <submittedName>
        <fullName evidence="2">Uncharacterized membrane protein HdeD (DUF308 family)</fullName>
    </submittedName>
</protein>
<evidence type="ECO:0000256" key="1">
    <source>
        <dbReference type="SAM" id="Phobius"/>
    </source>
</evidence>
<keyword evidence="1" id="KW-0472">Membrane</keyword>
<dbReference type="InterPro" id="IPR052712">
    <property type="entry name" value="Acid_resist_chaperone_HdeD"/>
</dbReference>
<feature type="transmembrane region" description="Helical" evidence="1">
    <location>
        <begin position="40"/>
        <end position="59"/>
    </location>
</feature>
<evidence type="ECO:0000313" key="3">
    <source>
        <dbReference type="Proteomes" id="UP000322499"/>
    </source>
</evidence>
<feature type="transmembrane region" description="Helical" evidence="1">
    <location>
        <begin position="90"/>
        <end position="110"/>
    </location>
</feature>
<keyword evidence="1" id="KW-0812">Transmembrane</keyword>
<evidence type="ECO:0000313" key="2">
    <source>
        <dbReference type="EMBL" id="TYP81154.1"/>
    </source>
</evidence>